<dbReference type="Pfam" id="PF07730">
    <property type="entry name" value="HisKA_3"/>
    <property type="match status" value="1"/>
</dbReference>
<proteinExistence type="predicted"/>
<dbReference type="PANTHER" id="PTHR24421:SF10">
    <property type="entry name" value="NITRATE_NITRITE SENSOR PROTEIN NARQ"/>
    <property type="match status" value="1"/>
</dbReference>
<dbReference type="EC" id="2.7.13.3" evidence="2"/>
<reference evidence="11 12" key="1">
    <citation type="submission" date="2020-10" db="EMBL/GenBank/DDBJ databases">
        <title>Complete genome sequence of Paludibaculum fermentans P105T, a facultatively anaerobic acidobacterium capable of dissimilatory Fe(III) reduction.</title>
        <authorList>
            <person name="Dedysh S.N."/>
            <person name="Beletsky A.V."/>
            <person name="Kulichevskaya I.S."/>
            <person name="Mardanov A.V."/>
            <person name="Ravin N.V."/>
        </authorList>
    </citation>
    <scope>NUCLEOTIDE SEQUENCE [LARGE SCALE GENOMIC DNA]</scope>
    <source>
        <strain evidence="11 12">P105</strain>
    </source>
</reference>
<evidence type="ECO:0000256" key="3">
    <source>
        <dbReference type="ARBA" id="ARBA00022553"/>
    </source>
</evidence>
<dbReference type="GO" id="GO:0046983">
    <property type="term" value="F:protein dimerization activity"/>
    <property type="evidence" value="ECO:0007669"/>
    <property type="project" value="InterPro"/>
</dbReference>
<evidence type="ECO:0000256" key="8">
    <source>
        <dbReference type="ARBA" id="ARBA00023012"/>
    </source>
</evidence>
<keyword evidence="3" id="KW-0597">Phosphoprotein</keyword>
<evidence type="ECO:0000256" key="5">
    <source>
        <dbReference type="ARBA" id="ARBA00022741"/>
    </source>
</evidence>
<keyword evidence="7" id="KW-0067">ATP-binding</keyword>
<dbReference type="GO" id="GO:0016020">
    <property type="term" value="C:membrane"/>
    <property type="evidence" value="ECO:0007669"/>
    <property type="project" value="InterPro"/>
</dbReference>
<keyword evidence="8" id="KW-0902">Two-component regulatory system</keyword>
<feature type="transmembrane region" description="Helical" evidence="9">
    <location>
        <begin position="42"/>
        <end position="61"/>
    </location>
</feature>
<dbReference type="Gene3D" id="1.20.5.1930">
    <property type="match status" value="1"/>
</dbReference>
<dbReference type="EMBL" id="CP063849">
    <property type="protein sequence ID" value="QOY85136.1"/>
    <property type="molecule type" value="Genomic_DNA"/>
</dbReference>
<feature type="transmembrane region" description="Helical" evidence="9">
    <location>
        <begin position="18"/>
        <end position="36"/>
    </location>
</feature>
<dbReference type="InterPro" id="IPR003594">
    <property type="entry name" value="HATPase_dom"/>
</dbReference>
<sequence length="385" mass="42702">MVSDQIVLPYLWRRYLSFLRALVGAACLWVVLASTAVATGTWVIFVVVLTIYSLVSIFWRWPERIDRLDIFNLILDVVTFLLCVALSDANSLWLASVAALYLFLAMATLQDWRDVLLTTVLSLAFVISAQPPNADTLEPLLLILGMFGCVVALQKQSLIDRLSNTSRQAVLYRKEAQQAREAERERIAADFHDGPLQSFISIQMRLEIVRKMLERNFDAGMAELKELREICGQQVTEVRTFVRSMRPVEVDGAGLAAALRSTVGFFQKDSGIPATFKVNPGAMHDDIDSSTEVVQIVREALNNVRKHSGASRVAVGLARAENTLLIDVEDDGTGFPFAGTFSLDELELLRIGPLSIQRRVRGLAGDLALSSRPGRGSELKIRLPI</sequence>
<dbReference type="GO" id="GO:0005524">
    <property type="term" value="F:ATP binding"/>
    <property type="evidence" value="ECO:0007669"/>
    <property type="project" value="UniProtKB-KW"/>
</dbReference>
<evidence type="ECO:0000313" key="11">
    <source>
        <dbReference type="EMBL" id="QOY85136.1"/>
    </source>
</evidence>
<protein>
    <recommendedName>
        <fullName evidence="2">histidine kinase</fullName>
        <ecNumber evidence="2">2.7.13.3</ecNumber>
    </recommendedName>
</protein>
<keyword evidence="12" id="KW-1185">Reference proteome</keyword>
<keyword evidence="4" id="KW-0808">Transferase</keyword>
<dbReference type="Pfam" id="PF02518">
    <property type="entry name" value="HATPase_c"/>
    <property type="match status" value="1"/>
</dbReference>
<comment type="catalytic activity">
    <reaction evidence="1">
        <text>ATP + protein L-histidine = ADP + protein N-phospho-L-histidine.</text>
        <dbReference type="EC" id="2.7.13.3"/>
    </reaction>
</comment>
<dbReference type="PROSITE" id="PS50109">
    <property type="entry name" value="HIS_KIN"/>
    <property type="match status" value="1"/>
</dbReference>
<dbReference type="InterPro" id="IPR011712">
    <property type="entry name" value="Sig_transdc_His_kin_sub3_dim/P"/>
</dbReference>
<dbReference type="InterPro" id="IPR005467">
    <property type="entry name" value="His_kinase_dom"/>
</dbReference>
<organism evidence="11 12">
    <name type="scientific">Paludibaculum fermentans</name>
    <dbReference type="NCBI Taxonomy" id="1473598"/>
    <lineage>
        <taxon>Bacteria</taxon>
        <taxon>Pseudomonadati</taxon>
        <taxon>Acidobacteriota</taxon>
        <taxon>Terriglobia</taxon>
        <taxon>Bryobacterales</taxon>
        <taxon>Bryobacteraceae</taxon>
        <taxon>Paludibaculum</taxon>
    </lineage>
</organism>
<keyword evidence="9" id="KW-0812">Transmembrane</keyword>
<evidence type="ECO:0000313" key="12">
    <source>
        <dbReference type="Proteomes" id="UP000593892"/>
    </source>
</evidence>
<evidence type="ECO:0000259" key="10">
    <source>
        <dbReference type="PROSITE" id="PS50109"/>
    </source>
</evidence>
<evidence type="ECO:0000256" key="2">
    <source>
        <dbReference type="ARBA" id="ARBA00012438"/>
    </source>
</evidence>
<dbReference type="PANTHER" id="PTHR24421">
    <property type="entry name" value="NITRATE/NITRITE SENSOR PROTEIN NARX-RELATED"/>
    <property type="match status" value="1"/>
</dbReference>
<evidence type="ECO:0000256" key="7">
    <source>
        <dbReference type="ARBA" id="ARBA00022840"/>
    </source>
</evidence>
<dbReference type="AlphaFoldDB" id="A0A7S7NK58"/>
<evidence type="ECO:0000256" key="4">
    <source>
        <dbReference type="ARBA" id="ARBA00022679"/>
    </source>
</evidence>
<dbReference type="CDD" id="cd16917">
    <property type="entry name" value="HATPase_UhpB-NarQ-NarX-like"/>
    <property type="match status" value="1"/>
</dbReference>
<dbReference type="InterPro" id="IPR036890">
    <property type="entry name" value="HATPase_C_sf"/>
</dbReference>
<keyword evidence="9" id="KW-1133">Transmembrane helix</keyword>
<keyword evidence="9" id="KW-0472">Membrane</keyword>
<dbReference type="InterPro" id="IPR050482">
    <property type="entry name" value="Sensor_HK_TwoCompSys"/>
</dbReference>
<dbReference type="SUPFAM" id="SSF55874">
    <property type="entry name" value="ATPase domain of HSP90 chaperone/DNA topoisomerase II/histidine kinase"/>
    <property type="match status" value="1"/>
</dbReference>
<evidence type="ECO:0000256" key="1">
    <source>
        <dbReference type="ARBA" id="ARBA00000085"/>
    </source>
</evidence>
<evidence type="ECO:0000256" key="9">
    <source>
        <dbReference type="SAM" id="Phobius"/>
    </source>
</evidence>
<evidence type="ECO:0000256" key="6">
    <source>
        <dbReference type="ARBA" id="ARBA00022777"/>
    </source>
</evidence>
<dbReference type="Proteomes" id="UP000593892">
    <property type="component" value="Chromosome"/>
</dbReference>
<dbReference type="Gene3D" id="3.30.565.10">
    <property type="entry name" value="Histidine kinase-like ATPase, C-terminal domain"/>
    <property type="match status" value="1"/>
</dbReference>
<keyword evidence="6 11" id="KW-0418">Kinase</keyword>
<accession>A0A7S7NK58</accession>
<feature type="domain" description="Histidine kinase" evidence="10">
    <location>
        <begin position="292"/>
        <end position="385"/>
    </location>
</feature>
<dbReference type="GO" id="GO:0000155">
    <property type="term" value="F:phosphorelay sensor kinase activity"/>
    <property type="evidence" value="ECO:0007669"/>
    <property type="project" value="InterPro"/>
</dbReference>
<keyword evidence="5" id="KW-0547">Nucleotide-binding</keyword>
<name>A0A7S7NK58_PALFE</name>
<dbReference type="KEGG" id="pfer:IRI77_20080"/>
<gene>
    <name evidence="11" type="ORF">IRI77_20080</name>
</gene>
<dbReference type="RefSeq" id="WP_194446806.1">
    <property type="nucleotide sequence ID" value="NZ_CP063849.1"/>
</dbReference>